<dbReference type="InterPro" id="IPR008380">
    <property type="entry name" value="HAD-SF_hydro_IG_5-nucl"/>
</dbReference>
<keyword evidence="2" id="KW-0479">Metal-binding</keyword>
<evidence type="ECO:0000256" key="4">
    <source>
        <dbReference type="ARBA" id="ARBA00022842"/>
    </source>
</evidence>
<dbReference type="AlphaFoldDB" id="A0A3B3ZUN2"/>
<keyword evidence="6" id="KW-1185">Reference proteome</keyword>
<proteinExistence type="inferred from homology"/>
<dbReference type="Proteomes" id="UP000261520">
    <property type="component" value="Unplaced"/>
</dbReference>
<evidence type="ECO:0000256" key="2">
    <source>
        <dbReference type="ARBA" id="ARBA00022723"/>
    </source>
</evidence>
<keyword evidence="4" id="KW-0460">Magnesium</keyword>
<dbReference type="InterPro" id="IPR036412">
    <property type="entry name" value="HAD-like_sf"/>
</dbReference>
<evidence type="ECO:0000313" key="5">
    <source>
        <dbReference type="Ensembl" id="ENSPMGP00000008270.1"/>
    </source>
</evidence>
<dbReference type="PANTHER" id="PTHR12103:SF18">
    <property type="entry name" value="5'-NUCLEOTIDASE DOMAIN-CONTAINING PROTEIN 4"/>
    <property type="match status" value="1"/>
</dbReference>
<comment type="similarity">
    <text evidence="1">Belongs to the 5'(3')-deoxyribonucleotidase family.</text>
</comment>
<dbReference type="InterPro" id="IPR023214">
    <property type="entry name" value="HAD_sf"/>
</dbReference>
<dbReference type="GO" id="GO:0046872">
    <property type="term" value="F:metal ion binding"/>
    <property type="evidence" value="ECO:0007669"/>
    <property type="project" value="UniProtKB-KW"/>
</dbReference>
<evidence type="ECO:0000256" key="1">
    <source>
        <dbReference type="ARBA" id="ARBA00009589"/>
    </source>
</evidence>
<keyword evidence="3" id="KW-0378">Hydrolase</keyword>
<dbReference type="PANTHER" id="PTHR12103">
    <property type="entry name" value="5'-NUCLEOTIDASE DOMAIN-CONTAINING"/>
    <property type="match status" value="1"/>
</dbReference>
<accession>A0A3B3ZUN2</accession>
<reference evidence="5" key="2">
    <citation type="submission" date="2025-09" db="UniProtKB">
        <authorList>
            <consortium name="Ensembl"/>
        </authorList>
    </citation>
    <scope>IDENTIFICATION</scope>
</reference>
<evidence type="ECO:0000313" key="6">
    <source>
        <dbReference type="Proteomes" id="UP000261520"/>
    </source>
</evidence>
<dbReference type="Gene3D" id="3.40.50.1000">
    <property type="entry name" value="HAD superfamily/HAD-like"/>
    <property type="match status" value="1"/>
</dbReference>
<organism evidence="5 6">
    <name type="scientific">Periophthalmus magnuspinnatus</name>
    <dbReference type="NCBI Taxonomy" id="409849"/>
    <lineage>
        <taxon>Eukaryota</taxon>
        <taxon>Metazoa</taxon>
        <taxon>Chordata</taxon>
        <taxon>Craniata</taxon>
        <taxon>Vertebrata</taxon>
        <taxon>Euteleostomi</taxon>
        <taxon>Actinopterygii</taxon>
        <taxon>Neopterygii</taxon>
        <taxon>Teleostei</taxon>
        <taxon>Neoteleostei</taxon>
        <taxon>Acanthomorphata</taxon>
        <taxon>Gobiaria</taxon>
        <taxon>Gobiiformes</taxon>
        <taxon>Gobioidei</taxon>
        <taxon>Gobiidae</taxon>
        <taxon>Oxudercinae</taxon>
        <taxon>Periophthalmus</taxon>
    </lineage>
</organism>
<evidence type="ECO:0000256" key="3">
    <source>
        <dbReference type="ARBA" id="ARBA00022801"/>
    </source>
</evidence>
<dbReference type="GO" id="GO:0008253">
    <property type="term" value="F:5'-nucleotidase activity"/>
    <property type="evidence" value="ECO:0007669"/>
    <property type="project" value="TreeGrafter"/>
</dbReference>
<name>A0A3B3ZUN2_9GOBI</name>
<protein>
    <recommendedName>
        <fullName evidence="7">5'-nucleotidase, cytosolic II, like 1</fullName>
    </recommendedName>
</protein>
<dbReference type="Ensembl" id="ENSPMGT00000008800.1">
    <property type="protein sequence ID" value="ENSPMGP00000008270.1"/>
    <property type="gene ID" value="ENSPMGG00000006847.1"/>
</dbReference>
<evidence type="ECO:0008006" key="7">
    <source>
        <dbReference type="Google" id="ProtNLM"/>
    </source>
</evidence>
<dbReference type="STRING" id="409849.ENSPMGP00000008270"/>
<reference evidence="5" key="1">
    <citation type="submission" date="2025-08" db="UniProtKB">
        <authorList>
            <consortium name="Ensembl"/>
        </authorList>
    </citation>
    <scope>IDENTIFICATION</scope>
</reference>
<dbReference type="Pfam" id="PF05761">
    <property type="entry name" value="5_nucleotid"/>
    <property type="match status" value="1"/>
</dbReference>
<dbReference type="SUPFAM" id="SSF56784">
    <property type="entry name" value="HAD-like"/>
    <property type="match status" value="1"/>
</dbReference>
<sequence>MSSTQKIPSKSTMIFVNRSLTLENIKCYGFDMDYTLAIYKSPDFESMGFEMIRDRLVCMGYPHDLLRYTYDPSFPTRGLVIDTTYGNLLKVDSNGNILVCSHGFYFLKGHLCYLLCLREPCSLRLNFIRTQCTGIFCF</sequence>